<feature type="transmembrane region" description="Helical" evidence="1">
    <location>
        <begin position="94"/>
        <end position="116"/>
    </location>
</feature>
<keyword evidence="1" id="KW-1133">Transmembrane helix</keyword>
<keyword evidence="3" id="KW-1185">Reference proteome</keyword>
<name>A0ABP0UVS2_9BRYO</name>
<accession>A0ABP0UVS2</accession>
<keyword evidence="1" id="KW-0472">Membrane</keyword>
<sequence length="132" mass="15217">MLRMKPEEGLPAEVYKWGGYLVWGLPTVTLPPSIKVPGSHQNPSHSSMGERLGSLDQLMRIHTMASTRKHHHIEKWIYALFLQAMMREKWTCAIFLRALLANALFLRVLIFSTYLITEKVLLSQNSRESVLR</sequence>
<evidence type="ECO:0000313" key="3">
    <source>
        <dbReference type="Proteomes" id="UP001497512"/>
    </source>
</evidence>
<dbReference type="Proteomes" id="UP001497512">
    <property type="component" value="Chromosome 7"/>
</dbReference>
<organism evidence="2 3">
    <name type="scientific">Sphagnum troendelagicum</name>
    <dbReference type="NCBI Taxonomy" id="128251"/>
    <lineage>
        <taxon>Eukaryota</taxon>
        <taxon>Viridiplantae</taxon>
        <taxon>Streptophyta</taxon>
        <taxon>Embryophyta</taxon>
        <taxon>Bryophyta</taxon>
        <taxon>Sphagnophytina</taxon>
        <taxon>Sphagnopsida</taxon>
        <taxon>Sphagnales</taxon>
        <taxon>Sphagnaceae</taxon>
        <taxon>Sphagnum</taxon>
    </lineage>
</organism>
<evidence type="ECO:0000256" key="1">
    <source>
        <dbReference type="SAM" id="Phobius"/>
    </source>
</evidence>
<keyword evidence="1" id="KW-0812">Transmembrane</keyword>
<reference evidence="2" key="1">
    <citation type="submission" date="2024-02" db="EMBL/GenBank/DDBJ databases">
        <authorList>
            <consortium name="ELIXIR-Norway"/>
            <consortium name="Elixir Norway"/>
        </authorList>
    </citation>
    <scope>NUCLEOTIDE SEQUENCE</scope>
</reference>
<protein>
    <submittedName>
        <fullName evidence="2">Uncharacterized protein</fullName>
    </submittedName>
</protein>
<proteinExistence type="predicted"/>
<evidence type="ECO:0000313" key="2">
    <source>
        <dbReference type="EMBL" id="CAK9231002.1"/>
    </source>
</evidence>
<gene>
    <name evidence="2" type="ORF">CSSPTR1EN2_LOCUS20205</name>
</gene>
<dbReference type="EMBL" id="OZ019899">
    <property type="protein sequence ID" value="CAK9231002.1"/>
    <property type="molecule type" value="Genomic_DNA"/>
</dbReference>